<organism evidence="14">
    <name type="scientific">Streptomyces aizunensis</name>
    <dbReference type="NCBI Taxonomy" id="255848"/>
    <lineage>
        <taxon>Bacteria</taxon>
        <taxon>Bacillati</taxon>
        <taxon>Actinomycetota</taxon>
        <taxon>Actinomycetes</taxon>
        <taxon>Kitasatosporales</taxon>
        <taxon>Streptomycetaceae</taxon>
        <taxon>Streptomyces</taxon>
    </lineage>
</organism>
<dbReference type="GO" id="GO:0031177">
    <property type="term" value="F:phosphopantetheine binding"/>
    <property type="evidence" value="ECO:0007669"/>
    <property type="project" value="InterPro"/>
</dbReference>
<dbReference type="CDD" id="cd08956">
    <property type="entry name" value="KR_3_FAS_SDR_x"/>
    <property type="match status" value="3"/>
</dbReference>
<dbReference type="CDD" id="cd00833">
    <property type="entry name" value="PKS"/>
    <property type="match status" value="3"/>
</dbReference>
<feature type="region of interest" description="N-terminal hotdog fold" evidence="9">
    <location>
        <begin position="4463"/>
        <end position="4588"/>
    </location>
</feature>
<keyword evidence="4" id="KW-0597">Phosphoprotein</keyword>
<comment type="cofactor">
    <cofactor evidence="1">
        <name>pantetheine 4'-phosphate</name>
        <dbReference type="ChEBI" id="CHEBI:47942"/>
    </cofactor>
</comment>
<feature type="domain" description="PKS/mFAS DH" evidence="13">
    <location>
        <begin position="4463"/>
        <end position="4740"/>
    </location>
</feature>
<dbReference type="InterPro" id="IPR015083">
    <property type="entry name" value="NorB/c/GfsB-D-like_docking"/>
</dbReference>
<dbReference type="SUPFAM" id="SSF55048">
    <property type="entry name" value="Probable ACP-binding domain of malonyl-CoA ACP transacylase"/>
    <property type="match status" value="3"/>
</dbReference>
<dbReference type="Pfam" id="PF21089">
    <property type="entry name" value="PKS_DH_N"/>
    <property type="match status" value="3"/>
</dbReference>
<dbReference type="InterPro" id="IPR049552">
    <property type="entry name" value="PKS_DH_N"/>
</dbReference>
<dbReference type="GO" id="GO:0004315">
    <property type="term" value="F:3-oxoacyl-[acyl-carrier-protein] synthase activity"/>
    <property type="evidence" value="ECO:0007669"/>
    <property type="project" value="InterPro"/>
</dbReference>
<feature type="region of interest" description="C-terminal hotdog fold" evidence="9">
    <location>
        <begin position="2845"/>
        <end position="2990"/>
    </location>
</feature>
<dbReference type="Pfam" id="PF00698">
    <property type="entry name" value="Acyl_transf_1"/>
    <property type="match status" value="3"/>
</dbReference>
<evidence type="ECO:0000256" key="3">
    <source>
        <dbReference type="ARBA" id="ARBA00022450"/>
    </source>
</evidence>
<evidence type="ECO:0000259" key="12">
    <source>
        <dbReference type="PROSITE" id="PS52004"/>
    </source>
</evidence>
<dbReference type="SUPFAM" id="SSF52151">
    <property type="entry name" value="FabD/lysophospholipase-like"/>
    <property type="match status" value="3"/>
</dbReference>
<feature type="domain" description="Carrier" evidence="11">
    <location>
        <begin position="5274"/>
        <end position="5349"/>
    </location>
</feature>
<dbReference type="Gene3D" id="3.10.129.110">
    <property type="entry name" value="Polyketide synthase dehydratase"/>
    <property type="match status" value="3"/>
</dbReference>
<dbReference type="InterPro" id="IPR018201">
    <property type="entry name" value="Ketoacyl_synth_AS"/>
</dbReference>
<evidence type="ECO:0000256" key="4">
    <source>
        <dbReference type="ARBA" id="ARBA00022553"/>
    </source>
</evidence>
<keyword evidence="5" id="KW-0808">Transferase</keyword>
<dbReference type="InterPro" id="IPR032821">
    <property type="entry name" value="PKS_assoc"/>
</dbReference>
<feature type="compositionally biased region" description="Low complexity" evidence="10">
    <location>
        <begin position="1038"/>
        <end position="1048"/>
    </location>
</feature>
<evidence type="ECO:0000256" key="2">
    <source>
        <dbReference type="ARBA" id="ARBA00004792"/>
    </source>
</evidence>
<dbReference type="InterPro" id="IPR014031">
    <property type="entry name" value="Ketoacyl_synth_C"/>
</dbReference>
<dbReference type="SMART" id="SM00825">
    <property type="entry name" value="PKS_KS"/>
    <property type="match status" value="3"/>
</dbReference>
<evidence type="ECO:0000256" key="10">
    <source>
        <dbReference type="SAM" id="MobiDB-lite"/>
    </source>
</evidence>
<name>Q52V52_9ACTN</name>
<dbReference type="InterPro" id="IPR050091">
    <property type="entry name" value="PKS_NRPS_Biosynth_Enz"/>
</dbReference>
<feature type="active site" description="Proton acceptor; for dehydratase activity" evidence="9">
    <location>
        <position position="2742"/>
    </location>
</feature>
<feature type="region of interest" description="C-terminal hotdog fold" evidence="9">
    <location>
        <begin position="1078"/>
        <end position="1217"/>
    </location>
</feature>
<dbReference type="SMART" id="SM00826">
    <property type="entry name" value="PKS_DH"/>
    <property type="match status" value="3"/>
</dbReference>
<dbReference type="FunFam" id="3.40.47.10:FF:000019">
    <property type="entry name" value="Polyketide synthase type I"/>
    <property type="match status" value="3"/>
</dbReference>
<keyword evidence="8" id="KW-0012">Acyltransferase</keyword>
<dbReference type="PANTHER" id="PTHR43775:SF51">
    <property type="entry name" value="INACTIVE PHENOLPHTHIOCEROL SYNTHESIS POLYKETIDE SYNTHASE TYPE I PKS1-RELATED"/>
    <property type="match status" value="1"/>
</dbReference>
<dbReference type="PROSITE" id="PS00606">
    <property type="entry name" value="KS3_1"/>
    <property type="match status" value="3"/>
</dbReference>
<dbReference type="InterPro" id="IPR006162">
    <property type="entry name" value="Ppantetheine_attach_site"/>
</dbReference>
<dbReference type="GO" id="GO:0033068">
    <property type="term" value="P:macrolide biosynthetic process"/>
    <property type="evidence" value="ECO:0007669"/>
    <property type="project" value="UniProtKB-ARBA"/>
</dbReference>
<feature type="region of interest" description="N-terminal hotdog fold" evidence="9">
    <location>
        <begin position="2710"/>
        <end position="2833"/>
    </location>
</feature>
<feature type="domain" description="Carrier" evidence="11">
    <location>
        <begin position="3472"/>
        <end position="3547"/>
    </location>
</feature>
<evidence type="ECO:0000259" key="11">
    <source>
        <dbReference type="PROSITE" id="PS50075"/>
    </source>
</evidence>
<keyword evidence="6" id="KW-0045">Antibiotic biosynthesis</keyword>
<protein>
    <submittedName>
        <fullName evidence="14">Polyketide synthase type I</fullName>
    </submittedName>
</protein>
<dbReference type="PANTHER" id="PTHR43775">
    <property type="entry name" value="FATTY ACID SYNTHASE"/>
    <property type="match status" value="1"/>
</dbReference>
<dbReference type="PROSITE" id="PS00012">
    <property type="entry name" value="PHOSPHOPANTETHEINE"/>
    <property type="match status" value="3"/>
</dbReference>
<dbReference type="Gene3D" id="3.30.70.3290">
    <property type="match status" value="3"/>
</dbReference>
<dbReference type="InterPro" id="IPR013968">
    <property type="entry name" value="PKS_KR"/>
</dbReference>
<comment type="pathway">
    <text evidence="2">Antibiotic biosynthesis.</text>
</comment>
<dbReference type="InterPro" id="IPR016039">
    <property type="entry name" value="Thiolase-like"/>
</dbReference>
<feature type="domain" description="PKS/mFAS DH" evidence="13">
    <location>
        <begin position="2710"/>
        <end position="2990"/>
    </location>
</feature>
<feature type="domain" description="Ketosynthase family 3 (KS3)" evidence="12">
    <location>
        <begin position="3566"/>
        <end position="3992"/>
    </location>
</feature>
<dbReference type="InterPro" id="IPR020807">
    <property type="entry name" value="PKS_DH"/>
</dbReference>
<feature type="active site" description="Proton donor; for dehydratase activity" evidence="9">
    <location>
        <position position="2906"/>
    </location>
</feature>
<feature type="region of interest" description="Disordered" evidence="10">
    <location>
        <begin position="5395"/>
        <end position="5414"/>
    </location>
</feature>
<dbReference type="FunFam" id="3.40.366.10:FF:000002">
    <property type="entry name" value="Probable polyketide synthase 2"/>
    <property type="match status" value="2"/>
</dbReference>
<dbReference type="EMBL" id="AY899214">
    <property type="protein sequence ID" value="AAX98189.1"/>
    <property type="molecule type" value="Genomic_DNA"/>
</dbReference>
<feature type="active site" description="Proton donor; for dehydratase activity" evidence="9">
    <location>
        <position position="4661"/>
    </location>
</feature>
<dbReference type="Pfam" id="PF16197">
    <property type="entry name" value="KAsynt_C_assoc"/>
    <property type="match status" value="2"/>
</dbReference>
<evidence type="ECO:0000256" key="5">
    <source>
        <dbReference type="ARBA" id="ARBA00022679"/>
    </source>
</evidence>
<evidence type="ECO:0000256" key="9">
    <source>
        <dbReference type="PROSITE-ProRule" id="PRU01363"/>
    </source>
</evidence>
<feature type="region of interest" description="Disordered" evidence="10">
    <location>
        <begin position="1026"/>
        <end position="1048"/>
    </location>
</feature>
<evidence type="ECO:0000259" key="13">
    <source>
        <dbReference type="PROSITE" id="PS52019"/>
    </source>
</evidence>
<dbReference type="InterPro" id="IPR016035">
    <property type="entry name" value="Acyl_Trfase/lysoPLipase"/>
</dbReference>
<dbReference type="InterPro" id="IPR001227">
    <property type="entry name" value="Ac_transferase_dom_sf"/>
</dbReference>
<dbReference type="InterPro" id="IPR036291">
    <property type="entry name" value="NAD(P)-bd_dom_sf"/>
</dbReference>
<dbReference type="InterPro" id="IPR049551">
    <property type="entry name" value="PKS_DH_C"/>
</dbReference>
<feature type="region of interest" description="Disordered" evidence="10">
    <location>
        <begin position="3994"/>
        <end position="4019"/>
    </location>
</feature>
<evidence type="ECO:0000313" key="14">
    <source>
        <dbReference type="EMBL" id="AAX98189.1"/>
    </source>
</evidence>
<dbReference type="InterPro" id="IPR009081">
    <property type="entry name" value="PP-bd_ACP"/>
</dbReference>
<dbReference type="InterPro" id="IPR036736">
    <property type="entry name" value="ACP-like_sf"/>
</dbReference>
<dbReference type="InterPro" id="IPR042104">
    <property type="entry name" value="PKS_dehydratase_sf"/>
</dbReference>
<dbReference type="Pfam" id="PF22621">
    <property type="entry name" value="CurL-like_PKS_C"/>
    <property type="match status" value="1"/>
</dbReference>
<dbReference type="Pfam" id="PF08659">
    <property type="entry name" value="KR"/>
    <property type="match status" value="3"/>
</dbReference>
<dbReference type="InterPro" id="IPR016036">
    <property type="entry name" value="Malonyl_transacylase_ACP-bd"/>
</dbReference>
<dbReference type="Pfam" id="PF08990">
    <property type="entry name" value="Docking"/>
    <property type="match status" value="1"/>
</dbReference>
<dbReference type="Gene3D" id="1.10.1200.10">
    <property type="entry name" value="ACP-like"/>
    <property type="match status" value="3"/>
</dbReference>
<dbReference type="SMART" id="SM00822">
    <property type="entry name" value="PKS_KR"/>
    <property type="match status" value="3"/>
</dbReference>
<feature type="compositionally biased region" description="Acidic residues" evidence="10">
    <location>
        <begin position="5404"/>
        <end position="5414"/>
    </location>
</feature>
<dbReference type="SUPFAM" id="SSF51735">
    <property type="entry name" value="NAD(P)-binding Rossmann-fold domains"/>
    <property type="match status" value="6"/>
</dbReference>
<dbReference type="Pfam" id="PF22953">
    <property type="entry name" value="SpnB_Rossmann"/>
    <property type="match status" value="3"/>
</dbReference>
<evidence type="ECO:0000256" key="1">
    <source>
        <dbReference type="ARBA" id="ARBA00001957"/>
    </source>
</evidence>
<dbReference type="PROSITE" id="PS50075">
    <property type="entry name" value="CARRIER"/>
    <property type="match status" value="3"/>
</dbReference>
<keyword evidence="7" id="KW-0511">Multifunctional enzyme</keyword>
<dbReference type="PROSITE" id="PS52004">
    <property type="entry name" value="KS3_2"/>
    <property type="match status" value="3"/>
</dbReference>
<dbReference type="Pfam" id="PF00109">
    <property type="entry name" value="ketoacyl-synt"/>
    <property type="match status" value="3"/>
</dbReference>
<feature type="active site" description="Proton acceptor; for dehydratase activity" evidence="9">
    <location>
        <position position="965"/>
    </location>
</feature>
<dbReference type="SMART" id="SM00823">
    <property type="entry name" value="PKS_PP"/>
    <property type="match status" value="3"/>
</dbReference>
<evidence type="ECO:0000256" key="8">
    <source>
        <dbReference type="ARBA" id="ARBA00023315"/>
    </source>
</evidence>
<proteinExistence type="predicted"/>
<dbReference type="Pfam" id="PF02801">
    <property type="entry name" value="Ketoacyl-synt_C"/>
    <property type="match status" value="3"/>
</dbReference>
<dbReference type="InterPro" id="IPR020806">
    <property type="entry name" value="PKS_PP-bd"/>
</dbReference>
<feature type="domain" description="Ketosynthase family 3 (KS3)" evidence="12">
    <location>
        <begin position="1820"/>
        <end position="2246"/>
    </location>
</feature>
<reference evidence="14" key="1">
    <citation type="journal article" date="2005" name="J. Nat. Prod.">
        <title>Microbial genomics as a guide to drug discovery and structural elucidation: ECO-02301, a novel antifungal agent, as an example.</title>
        <authorList>
            <person name="McAlpine J.B."/>
            <person name="Bachmann B.O."/>
            <person name="Piraee M."/>
            <person name="Tremblay S."/>
            <person name="Alarco A.M."/>
            <person name="Zazopoulos E."/>
            <person name="Farnet C.M."/>
        </authorList>
    </citation>
    <scope>NUCLEOTIDE SEQUENCE</scope>
    <source>
        <strain evidence="14">NRRL B-11277</strain>
    </source>
</reference>
<dbReference type="GO" id="GO:0006633">
    <property type="term" value="P:fatty acid biosynthetic process"/>
    <property type="evidence" value="ECO:0007669"/>
    <property type="project" value="InterPro"/>
</dbReference>
<keyword evidence="3" id="KW-0596">Phosphopantetheine</keyword>
<feature type="region of interest" description="N-terminal hotdog fold" evidence="9">
    <location>
        <begin position="933"/>
        <end position="1066"/>
    </location>
</feature>
<dbReference type="FunFam" id="1.10.1200.10:FF:000007">
    <property type="entry name" value="Probable polyketide synthase pks17"/>
    <property type="match status" value="3"/>
</dbReference>
<dbReference type="InterPro" id="IPR049900">
    <property type="entry name" value="PKS_mFAS_DH"/>
</dbReference>
<dbReference type="PROSITE" id="PS52019">
    <property type="entry name" value="PKS_MFAS_DH"/>
    <property type="match status" value="3"/>
</dbReference>
<feature type="region of interest" description="C-terminal hotdog fold" evidence="9">
    <location>
        <begin position="4600"/>
        <end position="4740"/>
    </location>
</feature>
<dbReference type="InterPro" id="IPR020841">
    <property type="entry name" value="PKS_Beta-ketoAc_synthase_dom"/>
</dbReference>
<dbReference type="SMART" id="SM01294">
    <property type="entry name" value="PKS_PP_betabranch"/>
    <property type="match status" value="3"/>
</dbReference>
<evidence type="ECO:0000256" key="6">
    <source>
        <dbReference type="ARBA" id="ARBA00023194"/>
    </source>
</evidence>
<dbReference type="Pfam" id="PF00550">
    <property type="entry name" value="PP-binding"/>
    <property type="match status" value="3"/>
</dbReference>
<dbReference type="SUPFAM" id="SSF53901">
    <property type="entry name" value="Thiolase-like"/>
    <property type="match status" value="3"/>
</dbReference>
<dbReference type="GO" id="GO:0004312">
    <property type="term" value="F:fatty acid synthase activity"/>
    <property type="evidence" value="ECO:0007669"/>
    <property type="project" value="TreeGrafter"/>
</dbReference>
<evidence type="ECO:0000256" key="7">
    <source>
        <dbReference type="ARBA" id="ARBA00023268"/>
    </source>
</evidence>
<dbReference type="SUPFAM" id="SSF47336">
    <property type="entry name" value="ACP-like"/>
    <property type="match status" value="3"/>
</dbReference>
<feature type="active site" description="Proton donor; for dehydratase activity" evidence="9">
    <location>
        <position position="1139"/>
    </location>
</feature>
<dbReference type="InterPro" id="IPR014043">
    <property type="entry name" value="Acyl_transferase_dom"/>
</dbReference>
<sequence>MVNEEKYLDYLKRATTDLREARRRLREVEEREQEPIAVVAMSCRYPGGIDTPEKLWDLVAHGRDAVSAYPTDRGWDAEVLFDPDPETGIEAYEQVGGFLHDAADFDPAFFGISPREALAMDPQQRLLLETSWEAFERAGIDPATLRGSRTGVFAGLMYHDYAARLFSVPEEIEGFLGNGSSGSIASGRIAYTLGLEGPAVTVDTACSSSLVAVHLAAQALRNGECTLALAGGVTVMSTPGTFTEFSRQRGLAADGRCKSFAAAADGTGWGEGAGMLVLERLSEARRNGHPVLALVRGSAVNQDGASSGLTAPNGPSQQRVIRQALAGARLSATQVDAVEAHGTGTTLGDPIEAQALLATYGQDRPDGRPLWLGSIKSNMGHTQAAAGIAGIIKMVMAMRHGILPKTLHVDEPTPNVDWSEGAVSLLTESVPWPETGAPRRAGVSSFGISGTNAHTILEQAPDAVEAAPGTEPPAAAAPPVPPLWTLSAKSPAALRAQAGKLHAHLTAHPGLRPGDIAHSLAVGRTDFEHRAVLTSADGPVGLVRALEALADSAPEDTAPADRAPGVTRGRPVAGKLAFLFTGQGSQRLGMGRELYETYPVFAQALDAVCERLNLEVPLRDVLFGADAGLLDQTVYTQTALFAVEVALFRLVESWGLKPDFLAGHSIGEIAAAHVAGVFSLEDACALVSARGRLMGALPGGGVMIAVQASEDEVLPLLTDRVSIAAINGPQSVVIAGDEADAVAIAESFADRKSKRLTVSHAFHSPHMDAMLEDFRAVAEGLSYEAPRIPVVSNLTGALVSDEMGSADFWVRHVRETVRFLDGIRALTERNVVHFVELGPDAVLSAMAQDCPSADTAAFVPVLRKGRSETGSLTDALARLHVGGVAVDWDAYYSGTDVQRVDLPTYAFQRAHYWLDAGRPLGDVSSAGLGAAGHPLLGAAVALADLDGFLYTGRLSLDTHPWLADHAVMGSAVLPGTAFVELAIRAGDQVGCDLLEELTLHAPLVLPPAGGVQVQLWVGAPDATGRRTLGVHSRPEPAPDAVGPDADAAEPWTRHADGVLATGAPQPSFAPDVWPPAGARPLPVDELYAGLAEAGLEYGPAFQGVRAAWASDDAAYVEIAAADGQWADAPLFGLHPALLDSALHAIGLAGLVEDTGRGRLPFSWSGVSLYAVGASVLRVRLAKAGPDAVSLALADGAGQPVGDIASLTLRPVSAEQLDTGRGGHHDALFQVDWTPLNLPRAVDSRWAVLGEPVPTDEPGDGVARHADAEALSAALDAGAPVPDAVLVRHPALPEPTPEAVHQAAHRTLGLLRHWLGDDRLADSRLVLLTHGAVAAGDADQVPDPVHAVVWGLVRSAQSEHPGRFLLIDSDSGIDTLSWPTFGAVLASEEPQVALRGGVAHAPRLAKVPATATAAAVVETSSYDPDGTVLVTGASGTLGGLVARHLVTGRGVRRLLLLSRRGADAPGAGELAAELTGLGAEVSWAACDAGDRDALAAVLAAVPAAHPLTAVVHTAGVLDDGVIGSLTPERLDTVLRPKADAALHLHELTRDLPLTAFVLFSSAAGVFGAPGQGNYAAANSFLDALAQYRRAHGLPGRSLAWGLWEDAEGMAGALDRADLDRMKRGGVHGLTASEGLALLDLADALGADRDDQGQDQETAGRALLVPMRLTLPAVAPGAEVAPLFRGLVRTPARRVAAGATTGATTGTGPDLSALERRLLGLDAPERERLLLDLVRGHVADVLGHGSPDAIDPEQAFSELGFDSLTAVELRNRLGAAIGRRLPATLIFDHPASLTLARHLSGELAGSQAALAPAGPAPTVTDDDPIAIVAMSCRYPGGVTTPEELWQLLAGGGDAISGFPADRGWDVESLYDPDPDHPGTSYTRHGGFLRDAAAFDPTFFGISPREAVGTDPQQRLLLETTWEAFERAGIDPATVRGSRTGVFAGVMYHDYAALLERSKDGADGSLGSGSTGSIASGRVSYTFGLEGPAVTIDTACSSSLVALHMAIQALRTGECDMALAGGVTVMATPGTFIGFSRQRGLSADGRCRAFSADADGTGWGEGVGMLLVERLSDARRNGHPVLAVVRGSAINQDGASNGLTAPNGPSQQRVIRAALASAGLSAAEVDAVEAHGTGTTLGDPIEAQALLATYGREHTEDSPLWLGSIKSNMGHTQAAAGVAGVIKMVLAIQHGVLPRTLHADRPSPHVDWSQGAVSLLTESVPWPETGRPRRAGVSSFGISGTNAHTIIEQAPEEATVAPADAVAAPSALPLQLAGRSAEALSAQARALSAHLTAHPDVPLADLAYSLATSRATFDHRAVLVATEGTTAATAVTALDALADRRTAPGLVRGTASKGGRTAFLFTGQGSQRLGMGRELYEAHPVFARALDAVCDRLELPLKDVLFGTDAGLLNETVYTQPGLFAVEVALFRLLESWGVKPDFLAGHSIGEIAAAHVAGVLSLDDVCALVEARGRLMGALPGGGVMIAVQASEAEVLPLLTDRVSIAAINGPRSVVIAGDEADAVAIVESFTDRKSKRLTVSHAFHSPHMDGMLDAFREIAEGLSYEAPRIPVVSNLTGALVSDEMGSADFWVRHVREAVRFLDGIHALEAAGVTTYVELGPDGVLSAMAQECVTGEDSVFVPVLRSGRPEAESVTTALAQAHVRGIAVDWQAYFAGTSAQRVDLPTYRFQREHYWPETGIPLPGDTAGLGLAAAGHPLLGAAVTLADADGCVLTGRLSLRTHPWLADHAVMGSVLLPGTALVELALHAGERVGTRALDELTLQAPLILPNEGAVQLQVVVGAPDAAGHRTVAVYSRPDADGEAWVRHADGLLVDEVRGAAADLGVWPPAGATAVPVDDAYAILETSGLAYGPLFQGLRAAWRRAGELFAELALPTEAQADAAAFGLHPALLDSALHTLALGDLLSGADAEETPGAARLPFAWRGVRLHAAGAPAVRVRLAEAGQGAVSLELADSAGAPVASVDSLVLRAMSPEQLGAASAGRQESLFQIDWVEPAADRTAAATDVERALVGPELRGLDATPYADLAALAAADSDVPELVFITTRAESEPEGLPGTVHVRAVDALTHVRAWLAEERFASARLVFVTRGAMTVGSDEAVRDLAGAAVWGLVRSAGTEHPGRFALVDLDDDDVLPEQTVLTALAAGESELVVREGSLLVPRLARAAVVEGSGRELDVDGTVLVTGASGTLGGLFARHLVVERGVRRLLLVSRRGGAAEGAAELGAELTELGADVRWAACDVADREALESVLAGIPAEYPLSGVVHTAGVLDDGVVSSLTAERVSAVLRPKVDAAWNLHELTRGLDLSLFVLFSSAAGVFGGAGQANYAAANVFLDALAQHRRAQGLAATSLAWGLWAEPGGMAGALDADDVSRLGRGGVSGLSAGEGVALFDAASASEQALFVPVKLDLAALRAQAGSGMLPPLLSGLVRTPTRRAAGTANAAVSAPGDRLAGLSAAEQVAHVLELVRTQVAAVLGYASPEAVEKDSSFRELGFDSLTAVELRNLLGAATGLRLPATLVFDYPTSAVLADHLRSELVGTAPVTSAPVVLAARDDDEPIAIVGLGCRYPGGVESPDDLWRLVLEGRDAITEFPEDRGWDVDALFDADPDQQGTSYAREGGFVRDAGHFDPAFFGISPREAVAMDPQQRLLLETSWEAFERAGIDPAALRGSRTGVFAGVMYHDYASRLTALPEGVEGFLGTGNAASVISGRLSYAFGLEGPAITVDTACSSSLVALHLAVQALRNGECSLALAGGVTVMATPAAFVEFSRQRGLAADGRCKAFSAGADGTGWSEGAGVLLVERLSDARRNGHPVLAVVRGSAINQDGASNGLTAPNGPSQQRVIRQALASAGLSAADVDVVEAHGTGTTLGDPIEAQALLATYGQEHTDEQPLLLGSIKSNFGHTQAAAGVAGIIKIVQAMRHGVVPKTLHVDEPTPHVDWSAGAVSLLTEQVAWPETGRPRRAAISSFGFSGTNAHAIIEQAPDPAPEDLPDAGPDVRPEPARTPGSLPWLLSAKGADALRDQAARLRAHAIGHPELSLADIGYALATSRTALDRRAAVVAGDREEFLAGLAALAEGATAAGLTEGSPAGGKLAFLFTGQGSQRLAMGRELYSAHPVFARALDAVCDGLALDVPLKQVLFGSDADLLDRTAYTQPALFAVEVALFRLVESWGLKPDFLAGHSIGEITAAHVAGVLSLDDACTLVAARGRLMQALPTGGVMIAVEASEDEVLPLLTDRVSIAAINGPQSVVIAGDEADAVAIAESFTGRKSKRLTVSHAFHSPHMDGMLDAFREVAEGLSYGTPLIPVVSHLTGTLVTDEMRSPDFWVRHVREAVRFLDGIRTLEDAGVTTYIELGPGGVLSAMGQSCVTRDDAAFLPALRADRSEEETLTSAVARAHLRGITVDWDAYYSGTGARRVDLPTYAFQRQRYWLEAPAHAPGGDVTSAGLGSAGHPLLGAAVELPDSDGFLFTGRLSLRTHPWLGDHRVAGTVLLPGAALLELAVRAGDHAGCDLLEDLTLEAPLVLPEAGGVQLRLVVAEPDASRRRVFHIYSRPEDAAFEEPWTRHAGGVLAVEGAHPAEAESEWPPAGAVPCPVEDLYPSLDAIGLGYGPAFRNLLLAWKRGDEVFAEVALGEDRRTEGALYGLHPALLDAALHAVGLGDFFPDGPEGARLPFSWDGVRLHAVGAAALRVRMAPAGQDAVTLAVSDETGRPVLTVDSLVLRPLALDGPGGLGGAGRGPGSVRDALFQVDWHALPLPEAQSPAEGRWALLGGDPLKLAAALERTGVLEPGALFGTASEDTGGHPRDLSALADAVELAEALGEPAPETVLVSLAPDLAATGGLASAAHRAAADALELIQAWLADERLAGSRLALVTRGAVATDPDADVDDLAHAAVWGLVRSAQAEHPGRLVLVDLDDEDDSYRALPAALDTDETQLAVRDGAVLAPRLARAVIAPATDAAAPDVAPDPEGTVLITGASGTLGGLLARHLVTEHGVRHLLLTSRRGAAAEGATQLADELVTLGAQVTWAACDAADRDALAALLESVPAAHPLTAVVHTAGVLDDGTVESLTAGRMATVLRPKVDAAWNLHELTHGLDLAAFVLFSSAAGVFGNAGQANYAAGNTFLDALAQHRRAQGLTAVSLAWGLWDDEAGMAATLDEQDRRRLSRGSMNPLSVAEGLALFDAALPGGASSGAVPEGARTASVLVPARLDLAVLQAQVGDLVPPLLRGLLRTPVRRRASGAAADAPDSLAQRLAQLPPAERDRVLLDLVCTQVAQVLGHSGAAAIEPGSAFKELGFDSLTAVELRNRLGAVTGLRLPATLIFDYPTPEALSGHLRSALPLDEDGPSVFSELDRLESALGAADADSVTRSRITMRLQALMTKWNDAQDANGGAPDEDADDGALETATDDELFDLLDNELGAS</sequence>
<feature type="domain" description="Ketosynthase family 3 (KS3)" evidence="12">
    <location>
        <begin position="33"/>
        <end position="459"/>
    </location>
</feature>
<dbReference type="SMART" id="SM00827">
    <property type="entry name" value="PKS_AT"/>
    <property type="match status" value="3"/>
</dbReference>
<dbReference type="Gene3D" id="3.40.366.10">
    <property type="entry name" value="Malonyl-Coenzyme A Acyl Carrier Protein, domain 2"/>
    <property type="match status" value="3"/>
</dbReference>
<dbReference type="Gene3D" id="3.40.50.720">
    <property type="entry name" value="NAD(P)-binding Rossmann-like Domain"/>
    <property type="match status" value="3"/>
</dbReference>
<feature type="active site" description="Proton acceptor; for dehydratase activity" evidence="9">
    <location>
        <position position="4495"/>
    </location>
</feature>
<feature type="domain" description="PKS/mFAS DH" evidence="13">
    <location>
        <begin position="933"/>
        <end position="1217"/>
    </location>
</feature>
<accession>Q52V52</accession>
<dbReference type="Pfam" id="PF14765">
    <property type="entry name" value="PS-DH"/>
    <property type="match status" value="3"/>
</dbReference>
<feature type="domain" description="Carrier" evidence="11">
    <location>
        <begin position="1726"/>
        <end position="1801"/>
    </location>
</feature>
<dbReference type="InterPro" id="IPR055123">
    <property type="entry name" value="SpnB-like_Rossmann"/>
</dbReference>
<dbReference type="InterPro" id="IPR057326">
    <property type="entry name" value="KR_dom"/>
</dbReference>
<dbReference type="InterPro" id="IPR014030">
    <property type="entry name" value="Ketoacyl_synth_N"/>
</dbReference>
<dbReference type="Gene3D" id="3.40.47.10">
    <property type="match status" value="3"/>
</dbReference>